<evidence type="ECO:0000259" key="4">
    <source>
        <dbReference type="PROSITE" id="PS51379"/>
    </source>
</evidence>
<dbReference type="Gene3D" id="3.40.50.300">
    <property type="entry name" value="P-loop containing nucleotide triphosphate hydrolases"/>
    <property type="match status" value="1"/>
</dbReference>
<organism evidence="5 6">
    <name type="scientific">Desulfovibrio ferrophilus</name>
    <dbReference type="NCBI Taxonomy" id="241368"/>
    <lineage>
        <taxon>Bacteria</taxon>
        <taxon>Pseudomonadati</taxon>
        <taxon>Thermodesulfobacteriota</taxon>
        <taxon>Desulfovibrionia</taxon>
        <taxon>Desulfovibrionales</taxon>
        <taxon>Desulfovibrionaceae</taxon>
        <taxon>Desulfovibrio</taxon>
    </lineage>
</organism>
<evidence type="ECO:0000256" key="2">
    <source>
        <dbReference type="ARBA" id="ARBA00023004"/>
    </source>
</evidence>
<keyword evidence="6" id="KW-1185">Reference proteome</keyword>
<dbReference type="InterPro" id="IPR017896">
    <property type="entry name" value="4Fe4S_Fe-S-bd"/>
</dbReference>
<evidence type="ECO:0000256" key="3">
    <source>
        <dbReference type="ARBA" id="ARBA00023014"/>
    </source>
</evidence>
<dbReference type="Pfam" id="PF00037">
    <property type="entry name" value="Fer4"/>
    <property type="match status" value="1"/>
</dbReference>
<dbReference type="EMBL" id="AP017378">
    <property type="protein sequence ID" value="BBD07421.1"/>
    <property type="molecule type" value="Genomic_DNA"/>
</dbReference>
<accession>A0A2Z6AW13</accession>
<dbReference type="AlphaFoldDB" id="A0A2Z6AW13"/>
<dbReference type="SUPFAM" id="SSF52540">
    <property type="entry name" value="P-loop containing nucleoside triphosphate hydrolases"/>
    <property type="match status" value="1"/>
</dbReference>
<dbReference type="PANTHER" id="PTHR43063:SF1">
    <property type="entry name" value="4FE-4S CLUSTER CONTAINING PARA FAMILY ATPASE PROTEIN"/>
    <property type="match status" value="1"/>
</dbReference>
<feature type="domain" description="4Fe-4S ferredoxin-type" evidence="4">
    <location>
        <begin position="92"/>
        <end position="121"/>
    </location>
</feature>
<dbReference type="InterPro" id="IPR002586">
    <property type="entry name" value="CobQ/CobB/MinD/ParA_Nub-bd_dom"/>
</dbReference>
<gene>
    <name evidence="5" type="ORF">DFE_0695</name>
</gene>
<dbReference type="CDD" id="cd03110">
    <property type="entry name" value="SIMIBI_bact_arch"/>
    <property type="match status" value="1"/>
</dbReference>
<dbReference type="InterPro" id="IPR027417">
    <property type="entry name" value="P-loop_NTPase"/>
</dbReference>
<keyword evidence="1" id="KW-0479">Metal-binding</keyword>
<proteinExistence type="predicted"/>
<protein>
    <submittedName>
        <fullName evidence="5">Cobyrinic acid ac-diamide synthase</fullName>
    </submittedName>
</protein>
<dbReference type="GO" id="GO:0051536">
    <property type="term" value="F:iron-sulfur cluster binding"/>
    <property type="evidence" value="ECO:0007669"/>
    <property type="project" value="UniProtKB-KW"/>
</dbReference>
<dbReference type="PROSITE" id="PS00198">
    <property type="entry name" value="4FE4S_FER_1"/>
    <property type="match status" value="1"/>
</dbReference>
<dbReference type="PROSITE" id="PS51379">
    <property type="entry name" value="4FE4S_FER_2"/>
    <property type="match status" value="2"/>
</dbReference>
<dbReference type="Pfam" id="PF01656">
    <property type="entry name" value="CbiA"/>
    <property type="match status" value="1"/>
</dbReference>
<name>A0A2Z6AW13_9BACT</name>
<sequence>MRIAIASGKGGTGKTTVVANLAVHLKNSKHSVAVADCDVEEPNLHLFLNPHLDIEKTAVVPIPEVDNELCTGDDCGLCAQLCRFKSLILMAGEVMVFPELCHGCGLCTLACPEKAITEGSRAIGVVRSGKANCIPFTEGEMKIGEAMAPPLIEEVKAASPQCDIELIDCPPGTSCPVIKALDGVDFAVLVTEPTPFGLHDLDLAVLTLRQLRIPFGVVINRDGMGNSCVHDYLNREKITLLGAIPHSLKAAQAYSKGLLHVGNVEGFDDHYAKLWENIQQSIGEARS</sequence>
<dbReference type="Proteomes" id="UP000269883">
    <property type="component" value="Chromosome"/>
</dbReference>
<reference evidence="5 6" key="1">
    <citation type="journal article" date="2018" name="Sci. Adv.">
        <title>Multi-heme cytochromes provide a pathway for survival in energy-limited environments.</title>
        <authorList>
            <person name="Deng X."/>
            <person name="Dohmae N."/>
            <person name="Nealson K.H."/>
            <person name="Hashimoto K."/>
            <person name="Okamoto A."/>
        </authorList>
    </citation>
    <scope>NUCLEOTIDE SEQUENCE [LARGE SCALE GENOMIC DNA]</scope>
    <source>
        <strain evidence="5 6">IS5</strain>
    </source>
</reference>
<evidence type="ECO:0000313" key="6">
    <source>
        <dbReference type="Proteomes" id="UP000269883"/>
    </source>
</evidence>
<dbReference type="PANTHER" id="PTHR43063">
    <property type="entry name" value="4FE-4S CLUSTER CONTAINING PARA FAMILY ATPASE PROTEIN"/>
    <property type="match status" value="1"/>
</dbReference>
<keyword evidence="2" id="KW-0408">Iron</keyword>
<dbReference type="InterPro" id="IPR017900">
    <property type="entry name" value="4Fe4S_Fe_S_CS"/>
</dbReference>
<dbReference type="RefSeq" id="WP_126376656.1">
    <property type="nucleotide sequence ID" value="NZ_AP017378.1"/>
</dbReference>
<evidence type="ECO:0000256" key="1">
    <source>
        <dbReference type="ARBA" id="ARBA00022723"/>
    </source>
</evidence>
<dbReference type="OrthoDB" id="9778602at2"/>
<dbReference type="KEGG" id="dfl:DFE_0695"/>
<dbReference type="GO" id="GO:0046872">
    <property type="term" value="F:metal ion binding"/>
    <property type="evidence" value="ECO:0007669"/>
    <property type="project" value="UniProtKB-KW"/>
</dbReference>
<dbReference type="Gene3D" id="3.30.70.20">
    <property type="match status" value="1"/>
</dbReference>
<keyword evidence="3" id="KW-0411">Iron-sulfur</keyword>
<evidence type="ECO:0000313" key="5">
    <source>
        <dbReference type="EMBL" id="BBD07421.1"/>
    </source>
</evidence>
<feature type="domain" description="4Fe-4S ferredoxin-type" evidence="4">
    <location>
        <begin position="61"/>
        <end position="89"/>
    </location>
</feature>